<dbReference type="AlphaFoldDB" id="A0A0E9XF07"/>
<accession>A0A0E9XF07</accession>
<evidence type="ECO:0000313" key="1">
    <source>
        <dbReference type="EMBL" id="JAI00249.1"/>
    </source>
</evidence>
<reference evidence="1" key="2">
    <citation type="journal article" date="2015" name="Fish Shellfish Immunol.">
        <title>Early steps in the European eel (Anguilla anguilla)-Vibrio vulnificus interaction in the gills: Role of the RtxA13 toxin.</title>
        <authorList>
            <person name="Callol A."/>
            <person name="Pajuelo D."/>
            <person name="Ebbesson L."/>
            <person name="Teles M."/>
            <person name="MacKenzie S."/>
            <person name="Amaro C."/>
        </authorList>
    </citation>
    <scope>NUCLEOTIDE SEQUENCE</scope>
</reference>
<reference evidence="1" key="1">
    <citation type="submission" date="2014-11" db="EMBL/GenBank/DDBJ databases">
        <authorList>
            <person name="Amaro Gonzalez C."/>
        </authorList>
    </citation>
    <scope>NUCLEOTIDE SEQUENCE</scope>
</reference>
<proteinExistence type="predicted"/>
<organism evidence="1">
    <name type="scientific">Anguilla anguilla</name>
    <name type="common">European freshwater eel</name>
    <name type="synonym">Muraena anguilla</name>
    <dbReference type="NCBI Taxonomy" id="7936"/>
    <lineage>
        <taxon>Eukaryota</taxon>
        <taxon>Metazoa</taxon>
        <taxon>Chordata</taxon>
        <taxon>Craniata</taxon>
        <taxon>Vertebrata</taxon>
        <taxon>Euteleostomi</taxon>
        <taxon>Actinopterygii</taxon>
        <taxon>Neopterygii</taxon>
        <taxon>Teleostei</taxon>
        <taxon>Anguilliformes</taxon>
        <taxon>Anguillidae</taxon>
        <taxon>Anguilla</taxon>
    </lineage>
</organism>
<sequence length="145" mass="15709">MCKLDLPAVGVQWGAYEAERLLEDSQTGLFAVDCSGDRRHHQPVGSGFALQSVGLQVGAEEESLVPCESEEILADQLCPLKPVNFLHFCAVTKNQPCVLPKMLGTPVQWFLTQCGILGVHGVVEPLTELLSQGHVVTRTDLLPCT</sequence>
<protein>
    <submittedName>
        <fullName evidence="1">Uncharacterized protein</fullName>
    </submittedName>
</protein>
<dbReference type="EMBL" id="GBXM01008329">
    <property type="protein sequence ID" value="JAI00249.1"/>
    <property type="molecule type" value="Transcribed_RNA"/>
</dbReference>
<name>A0A0E9XF07_ANGAN</name>